<keyword evidence="3" id="KW-1185">Reference proteome</keyword>
<feature type="signal peptide" evidence="1">
    <location>
        <begin position="1"/>
        <end position="17"/>
    </location>
</feature>
<gene>
    <name evidence="2" type="ORF">P154DRAFT_623897</name>
</gene>
<dbReference type="OrthoDB" id="10675191at2759"/>
<evidence type="ECO:0000256" key="1">
    <source>
        <dbReference type="SAM" id="SignalP"/>
    </source>
</evidence>
<feature type="chain" id="PRO_5025361513" evidence="1">
    <location>
        <begin position="18"/>
        <end position="241"/>
    </location>
</feature>
<organism evidence="2 3">
    <name type="scientific">Amniculicola lignicola CBS 123094</name>
    <dbReference type="NCBI Taxonomy" id="1392246"/>
    <lineage>
        <taxon>Eukaryota</taxon>
        <taxon>Fungi</taxon>
        <taxon>Dikarya</taxon>
        <taxon>Ascomycota</taxon>
        <taxon>Pezizomycotina</taxon>
        <taxon>Dothideomycetes</taxon>
        <taxon>Pleosporomycetidae</taxon>
        <taxon>Pleosporales</taxon>
        <taxon>Amniculicolaceae</taxon>
        <taxon>Amniculicola</taxon>
    </lineage>
</organism>
<reference evidence="2" key="1">
    <citation type="journal article" date="2020" name="Stud. Mycol.">
        <title>101 Dothideomycetes genomes: a test case for predicting lifestyles and emergence of pathogens.</title>
        <authorList>
            <person name="Haridas S."/>
            <person name="Albert R."/>
            <person name="Binder M."/>
            <person name="Bloem J."/>
            <person name="Labutti K."/>
            <person name="Salamov A."/>
            <person name="Andreopoulos B."/>
            <person name="Baker S."/>
            <person name="Barry K."/>
            <person name="Bills G."/>
            <person name="Bluhm B."/>
            <person name="Cannon C."/>
            <person name="Castanera R."/>
            <person name="Culley D."/>
            <person name="Daum C."/>
            <person name="Ezra D."/>
            <person name="Gonzalez J."/>
            <person name="Henrissat B."/>
            <person name="Kuo A."/>
            <person name="Liang C."/>
            <person name="Lipzen A."/>
            <person name="Lutzoni F."/>
            <person name="Magnuson J."/>
            <person name="Mondo S."/>
            <person name="Nolan M."/>
            <person name="Ohm R."/>
            <person name="Pangilinan J."/>
            <person name="Park H.-J."/>
            <person name="Ramirez L."/>
            <person name="Alfaro M."/>
            <person name="Sun H."/>
            <person name="Tritt A."/>
            <person name="Yoshinaga Y."/>
            <person name="Zwiers L.-H."/>
            <person name="Turgeon B."/>
            <person name="Goodwin S."/>
            <person name="Spatafora J."/>
            <person name="Crous P."/>
            <person name="Grigoriev I."/>
        </authorList>
    </citation>
    <scope>NUCLEOTIDE SEQUENCE</scope>
    <source>
        <strain evidence="2">CBS 123094</strain>
    </source>
</reference>
<evidence type="ECO:0000313" key="3">
    <source>
        <dbReference type="Proteomes" id="UP000799779"/>
    </source>
</evidence>
<keyword evidence="1" id="KW-0732">Signal</keyword>
<name>A0A6A5W1A0_9PLEO</name>
<sequence length="241" mass="25189">MLALPLSVLLLIQSVLAGRPSSAPTITGTTVLEDLLLPFPYAPASAKFFASIAGVQTDATIYAITCIPPSNISPAATATQPNACQPNAPSVTFGQGLSTWYMRNFDPADESPTGDLHRTACSTDFSSSEIDCDSMDQVGGGKKQYKEGKAWEDFGLRMAEEGVTVTAGWELIGDPGTQIEATSTAADYSFTDVGATKTKSGPVVTVTLVKSQPGTGARTSLVDYRLLGIAGLAIWAVFIAL</sequence>
<evidence type="ECO:0000313" key="2">
    <source>
        <dbReference type="EMBL" id="KAF1995533.1"/>
    </source>
</evidence>
<dbReference type="Proteomes" id="UP000799779">
    <property type="component" value="Unassembled WGS sequence"/>
</dbReference>
<accession>A0A6A5W1A0</accession>
<protein>
    <submittedName>
        <fullName evidence="2">Uncharacterized protein</fullName>
    </submittedName>
</protein>
<dbReference type="AlphaFoldDB" id="A0A6A5W1A0"/>
<dbReference type="EMBL" id="ML977637">
    <property type="protein sequence ID" value="KAF1995533.1"/>
    <property type="molecule type" value="Genomic_DNA"/>
</dbReference>
<proteinExistence type="predicted"/>